<keyword evidence="2" id="KW-1185">Reference proteome</keyword>
<comment type="caution">
    <text evidence="1">The sequence shown here is derived from an EMBL/GenBank/DDBJ whole genome shotgun (WGS) entry which is preliminary data.</text>
</comment>
<evidence type="ECO:0000313" key="2">
    <source>
        <dbReference type="Proteomes" id="UP000677913"/>
    </source>
</evidence>
<gene>
    <name evidence="1" type="ORF">KGA66_25445</name>
</gene>
<organism evidence="1 2">
    <name type="scientific">Actinocrinis puniceicyclus</name>
    <dbReference type="NCBI Taxonomy" id="977794"/>
    <lineage>
        <taxon>Bacteria</taxon>
        <taxon>Bacillati</taxon>
        <taxon>Actinomycetota</taxon>
        <taxon>Actinomycetes</taxon>
        <taxon>Catenulisporales</taxon>
        <taxon>Actinospicaceae</taxon>
        <taxon>Actinocrinis</taxon>
    </lineage>
</organism>
<name>A0A8J8BDN2_9ACTN</name>
<sequence>MTIMRDEFHRLVDLLPEEEVVPMLTYVRDHASVDLPESAQQWPLPEFVGMFSSGDPDFSESSEEFLRARLGGAADS</sequence>
<evidence type="ECO:0000313" key="1">
    <source>
        <dbReference type="EMBL" id="MBS2966412.1"/>
    </source>
</evidence>
<dbReference type="Proteomes" id="UP000677913">
    <property type="component" value="Unassembled WGS sequence"/>
</dbReference>
<accession>A0A8J8BDN2</accession>
<dbReference type="AlphaFoldDB" id="A0A8J8BDN2"/>
<dbReference type="EMBL" id="JAGSXH010000148">
    <property type="protein sequence ID" value="MBS2966412.1"/>
    <property type="molecule type" value="Genomic_DNA"/>
</dbReference>
<proteinExistence type="predicted"/>
<reference evidence="1" key="1">
    <citation type="submission" date="2021-04" db="EMBL/GenBank/DDBJ databases">
        <title>Genome based classification of Actinospica acidithermotolerans sp. nov., an actinobacterium isolated from an Indonesian hot spring.</title>
        <authorList>
            <person name="Kusuma A.B."/>
            <person name="Putra K.E."/>
            <person name="Nafisah S."/>
            <person name="Loh J."/>
            <person name="Nouioui I."/>
            <person name="Goodfellow M."/>
        </authorList>
    </citation>
    <scope>NUCLEOTIDE SEQUENCE</scope>
    <source>
        <strain evidence="1">DSM 45618</strain>
    </source>
</reference>
<dbReference type="RefSeq" id="WP_211471456.1">
    <property type="nucleotide sequence ID" value="NZ_JAGSXH010000148.1"/>
</dbReference>
<protein>
    <submittedName>
        <fullName evidence="1">Uncharacterized protein</fullName>
    </submittedName>
</protein>